<dbReference type="InterPro" id="IPR036388">
    <property type="entry name" value="WH-like_DNA-bd_sf"/>
</dbReference>
<keyword evidence="6" id="KW-1185">Reference proteome</keyword>
<evidence type="ECO:0000259" key="4">
    <source>
        <dbReference type="PROSITE" id="PS50043"/>
    </source>
</evidence>
<evidence type="ECO:0000313" key="5">
    <source>
        <dbReference type="EMBL" id="MCT2398185.1"/>
    </source>
</evidence>
<dbReference type="CDD" id="cd06170">
    <property type="entry name" value="LuxR_C_like"/>
    <property type="match status" value="1"/>
</dbReference>
<dbReference type="InterPro" id="IPR000792">
    <property type="entry name" value="Tscrpt_reg_LuxR_C"/>
</dbReference>
<dbReference type="PANTHER" id="PTHR44688">
    <property type="entry name" value="DNA-BINDING TRANSCRIPTIONAL ACTIVATOR DEVR_DOSR"/>
    <property type="match status" value="1"/>
</dbReference>
<dbReference type="Gene3D" id="3.40.50.2300">
    <property type="match status" value="1"/>
</dbReference>
<dbReference type="Proteomes" id="UP001165583">
    <property type="component" value="Unassembled WGS sequence"/>
</dbReference>
<dbReference type="InterPro" id="IPR011006">
    <property type="entry name" value="CheY-like_superfamily"/>
</dbReference>
<dbReference type="RefSeq" id="WP_260043273.1">
    <property type="nucleotide sequence ID" value="NZ_JANZXA010000001.1"/>
</dbReference>
<evidence type="ECO:0000256" key="2">
    <source>
        <dbReference type="ARBA" id="ARBA00023125"/>
    </source>
</evidence>
<dbReference type="InterPro" id="IPR016032">
    <property type="entry name" value="Sig_transdc_resp-reg_C-effctor"/>
</dbReference>
<feature type="domain" description="HTH luxR-type" evidence="4">
    <location>
        <begin position="132"/>
        <end position="197"/>
    </location>
</feature>
<evidence type="ECO:0000313" key="6">
    <source>
        <dbReference type="Proteomes" id="UP001165583"/>
    </source>
</evidence>
<comment type="caution">
    <text evidence="5">The sequence shown here is derived from an EMBL/GenBank/DDBJ whole genome shotgun (WGS) entry which is preliminary data.</text>
</comment>
<sequence>MERISNLILIDDDTRRRAIISHALAMGGIHVEPFETTCELADAWPRTGIILIHDRPSAIEDLIEAMAAHGQWFPIVAFSEGPSTRRIVQAVLGGAVDYLAWPVTADELSTTVGGSIDRAAGIGNARLREVMAQARIERLTRREREVLGGVASGLSNRLIGERLEISPRTVEIHRANMLNKLGANHTSDAIRIAIEASLVG</sequence>
<dbReference type="PROSITE" id="PS00622">
    <property type="entry name" value="HTH_LUXR_1"/>
    <property type="match status" value="1"/>
</dbReference>
<dbReference type="SMART" id="SM00421">
    <property type="entry name" value="HTH_LUXR"/>
    <property type="match status" value="1"/>
</dbReference>
<name>A0ABT2I051_9SPHN</name>
<dbReference type="SUPFAM" id="SSF46894">
    <property type="entry name" value="C-terminal effector domain of the bipartite response regulators"/>
    <property type="match status" value="1"/>
</dbReference>
<organism evidence="5 6">
    <name type="scientific">Novosphingobium mangrovi</name>
    <name type="common">ex Huang et al. 2023</name>
    <dbReference type="NCBI Taxonomy" id="2976432"/>
    <lineage>
        <taxon>Bacteria</taxon>
        <taxon>Pseudomonadati</taxon>
        <taxon>Pseudomonadota</taxon>
        <taxon>Alphaproteobacteria</taxon>
        <taxon>Sphingomonadales</taxon>
        <taxon>Sphingomonadaceae</taxon>
        <taxon>Novosphingobium</taxon>
    </lineage>
</organism>
<dbReference type="PRINTS" id="PR00038">
    <property type="entry name" value="HTHLUXR"/>
</dbReference>
<dbReference type="PROSITE" id="PS50043">
    <property type="entry name" value="HTH_LUXR_2"/>
    <property type="match status" value="1"/>
</dbReference>
<keyword evidence="2" id="KW-0238">DNA-binding</keyword>
<accession>A0ABT2I051</accession>
<protein>
    <submittedName>
        <fullName evidence="5">LuxR C-terminal-related transcriptional regulator</fullName>
    </submittedName>
</protein>
<keyword evidence="1" id="KW-0805">Transcription regulation</keyword>
<reference evidence="5" key="1">
    <citation type="submission" date="2022-09" db="EMBL/GenBank/DDBJ databases">
        <title>Novosphingobium sp. Nov., a polycyclic aromatic hydrocarbon-degrading bacterium isolated form mangrove sediments in HongKong.</title>
        <authorList>
            <person name="Hu Z."/>
        </authorList>
    </citation>
    <scope>NUCLEOTIDE SEQUENCE</scope>
    <source>
        <strain evidence="5">HK4-1</strain>
    </source>
</reference>
<proteinExistence type="predicted"/>
<evidence type="ECO:0000256" key="3">
    <source>
        <dbReference type="ARBA" id="ARBA00023163"/>
    </source>
</evidence>
<keyword evidence="3" id="KW-0804">Transcription</keyword>
<dbReference type="Pfam" id="PF00196">
    <property type="entry name" value="GerE"/>
    <property type="match status" value="1"/>
</dbReference>
<dbReference type="PANTHER" id="PTHR44688:SF16">
    <property type="entry name" value="DNA-BINDING TRANSCRIPTIONAL ACTIVATOR DEVR_DOSR"/>
    <property type="match status" value="1"/>
</dbReference>
<dbReference type="EMBL" id="JANZXA010000001">
    <property type="protein sequence ID" value="MCT2398185.1"/>
    <property type="molecule type" value="Genomic_DNA"/>
</dbReference>
<evidence type="ECO:0000256" key="1">
    <source>
        <dbReference type="ARBA" id="ARBA00023015"/>
    </source>
</evidence>
<gene>
    <name evidence="5" type="ORF">NZK81_01350</name>
</gene>
<dbReference type="Gene3D" id="1.10.10.10">
    <property type="entry name" value="Winged helix-like DNA-binding domain superfamily/Winged helix DNA-binding domain"/>
    <property type="match status" value="1"/>
</dbReference>
<dbReference type="SUPFAM" id="SSF52172">
    <property type="entry name" value="CheY-like"/>
    <property type="match status" value="1"/>
</dbReference>